<keyword evidence="3" id="KW-1185">Reference proteome</keyword>
<dbReference type="InterPro" id="IPR009799">
    <property type="entry name" value="EthD_dom"/>
</dbReference>
<dbReference type="STRING" id="1850517.A8708_31905"/>
<reference evidence="2 3" key="1">
    <citation type="submission" date="2016-05" db="EMBL/GenBank/DDBJ databases">
        <title>Paenibacillus sp. 1ZS3-15 nov., isolated from the rhizosphere soil.</title>
        <authorList>
            <person name="Zhang X.X."/>
            <person name="Zhang J."/>
        </authorList>
    </citation>
    <scope>NUCLEOTIDE SEQUENCE [LARGE SCALE GENOMIC DNA]</scope>
    <source>
        <strain evidence="2 3">1ZS3-15</strain>
    </source>
</reference>
<dbReference type="OrthoDB" id="2617012at2"/>
<gene>
    <name evidence="2" type="ORF">A8708_31905</name>
</gene>
<proteinExistence type="predicted"/>
<dbReference type="GO" id="GO:0016491">
    <property type="term" value="F:oxidoreductase activity"/>
    <property type="evidence" value="ECO:0007669"/>
    <property type="project" value="InterPro"/>
</dbReference>
<dbReference type="EMBL" id="LYPB01000038">
    <property type="protein sequence ID" value="OAS23647.1"/>
    <property type="molecule type" value="Genomic_DNA"/>
</dbReference>
<dbReference type="Gene3D" id="3.30.70.100">
    <property type="match status" value="1"/>
</dbReference>
<dbReference type="SUPFAM" id="SSF54909">
    <property type="entry name" value="Dimeric alpha+beta barrel"/>
    <property type="match status" value="1"/>
</dbReference>
<evidence type="ECO:0000259" key="1">
    <source>
        <dbReference type="Pfam" id="PF07110"/>
    </source>
</evidence>
<dbReference type="AlphaFoldDB" id="A0A198AQU8"/>
<dbReference type="Proteomes" id="UP000078454">
    <property type="component" value="Unassembled WGS sequence"/>
</dbReference>
<accession>A0A198AQU8</accession>
<sequence length="108" mass="12455">MFVLTFHYKQGIPLDEAYYLNTHVALLAQKMVFDMGAAKYEVKKVLSSADGTIPKYSFIFSLYFETKEALESFISDPRVQELKDDVANYYRGEQDIYIEEVVASFQGE</sequence>
<dbReference type="InterPro" id="IPR011008">
    <property type="entry name" value="Dimeric_a/b-barrel"/>
</dbReference>
<dbReference type="NCBIfam" id="TIGR02118">
    <property type="entry name" value="EthD family reductase"/>
    <property type="match status" value="1"/>
</dbReference>
<name>A0A198AQU8_9BACL</name>
<feature type="domain" description="EthD" evidence="1">
    <location>
        <begin position="17"/>
        <end position="90"/>
    </location>
</feature>
<comment type="caution">
    <text evidence="2">The sequence shown here is derived from an EMBL/GenBank/DDBJ whole genome shotgun (WGS) entry which is preliminary data.</text>
</comment>
<dbReference type="Pfam" id="PF07110">
    <property type="entry name" value="EthD"/>
    <property type="match status" value="1"/>
</dbReference>
<evidence type="ECO:0000313" key="3">
    <source>
        <dbReference type="Proteomes" id="UP000078454"/>
    </source>
</evidence>
<dbReference type="RefSeq" id="WP_068661781.1">
    <property type="nucleotide sequence ID" value="NZ_LYPB01000038.1"/>
</dbReference>
<organism evidence="2 3">
    <name type="scientific">Paenibacillus oryzisoli</name>
    <dbReference type="NCBI Taxonomy" id="1850517"/>
    <lineage>
        <taxon>Bacteria</taxon>
        <taxon>Bacillati</taxon>
        <taxon>Bacillota</taxon>
        <taxon>Bacilli</taxon>
        <taxon>Bacillales</taxon>
        <taxon>Paenibacillaceae</taxon>
        <taxon>Paenibacillus</taxon>
    </lineage>
</organism>
<protein>
    <recommendedName>
        <fullName evidence="1">EthD domain-containing protein</fullName>
    </recommendedName>
</protein>
<evidence type="ECO:0000313" key="2">
    <source>
        <dbReference type="EMBL" id="OAS23647.1"/>
    </source>
</evidence>